<dbReference type="EMBL" id="OV170223">
    <property type="protein sequence ID" value="CAH0723236.1"/>
    <property type="molecule type" value="Genomic_DNA"/>
</dbReference>
<organism evidence="2 3">
    <name type="scientific">Brenthis ino</name>
    <name type="common">lesser marbled fritillary</name>
    <dbReference type="NCBI Taxonomy" id="405034"/>
    <lineage>
        <taxon>Eukaryota</taxon>
        <taxon>Metazoa</taxon>
        <taxon>Ecdysozoa</taxon>
        <taxon>Arthropoda</taxon>
        <taxon>Hexapoda</taxon>
        <taxon>Insecta</taxon>
        <taxon>Pterygota</taxon>
        <taxon>Neoptera</taxon>
        <taxon>Endopterygota</taxon>
        <taxon>Lepidoptera</taxon>
        <taxon>Glossata</taxon>
        <taxon>Ditrysia</taxon>
        <taxon>Papilionoidea</taxon>
        <taxon>Nymphalidae</taxon>
        <taxon>Heliconiinae</taxon>
        <taxon>Argynnini</taxon>
        <taxon>Brenthis</taxon>
    </lineage>
</organism>
<feature type="transmembrane region" description="Helical" evidence="1">
    <location>
        <begin position="12"/>
        <end position="36"/>
    </location>
</feature>
<dbReference type="AlphaFoldDB" id="A0A8J9YD06"/>
<name>A0A8J9YD06_9NEOP</name>
<feature type="transmembrane region" description="Helical" evidence="1">
    <location>
        <begin position="48"/>
        <end position="68"/>
    </location>
</feature>
<dbReference type="OrthoDB" id="6921082at2759"/>
<sequence length="109" mass="12707">MFQRSPLSEYLYLPWLGATLRGIFLRQAPTAGALLYTVAVINGNVNPLFVTAFSLLFMLEALLWLEIARVVRIRWERRDHFIAPHDSYEVETLWSNDDAQSVEVRNYVY</sequence>
<dbReference type="Proteomes" id="UP000838878">
    <property type="component" value="Chromosome 3"/>
</dbReference>
<feature type="non-terminal residue" evidence="2">
    <location>
        <position position="109"/>
    </location>
</feature>
<keyword evidence="1" id="KW-0472">Membrane</keyword>
<keyword evidence="1" id="KW-0812">Transmembrane</keyword>
<gene>
    <name evidence="2" type="ORF">BINO364_LOCUS9095</name>
</gene>
<keyword evidence="1" id="KW-1133">Transmembrane helix</keyword>
<keyword evidence="3" id="KW-1185">Reference proteome</keyword>
<protein>
    <submittedName>
        <fullName evidence="2">Uncharacterized protein</fullName>
    </submittedName>
</protein>
<evidence type="ECO:0000313" key="3">
    <source>
        <dbReference type="Proteomes" id="UP000838878"/>
    </source>
</evidence>
<evidence type="ECO:0000313" key="2">
    <source>
        <dbReference type="EMBL" id="CAH0723236.1"/>
    </source>
</evidence>
<proteinExistence type="predicted"/>
<evidence type="ECO:0000256" key="1">
    <source>
        <dbReference type="SAM" id="Phobius"/>
    </source>
</evidence>
<reference evidence="2" key="1">
    <citation type="submission" date="2021-12" db="EMBL/GenBank/DDBJ databases">
        <authorList>
            <person name="Martin H S."/>
        </authorList>
    </citation>
    <scope>NUCLEOTIDE SEQUENCE</scope>
</reference>
<accession>A0A8J9YD06</accession>